<proteinExistence type="predicted"/>
<dbReference type="RefSeq" id="WP_213670773.1">
    <property type="nucleotide sequence ID" value="NZ_JAHCDA010000002.1"/>
</dbReference>
<gene>
    <name evidence="1" type="ORF">KHU32_14420</name>
</gene>
<sequence length="56" mass="6085">MPRASTGSQRSRRNSTSEVAFDSWLNRSLRASFGEVTQEPVPAALLDLVRAHSPGS</sequence>
<dbReference type="EMBL" id="JAHCDA010000002">
    <property type="protein sequence ID" value="MBS7812144.1"/>
    <property type="molecule type" value="Genomic_DNA"/>
</dbReference>
<organism evidence="1 2">
    <name type="scientific">Roseococcus pinisoli</name>
    <dbReference type="NCBI Taxonomy" id="2835040"/>
    <lineage>
        <taxon>Bacteria</taxon>
        <taxon>Pseudomonadati</taxon>
        <taxon>Pseudomonadota</taxon>
        <taxon>Alphaproteobacteria</taxon>
        <taxon>Acetobacterales</taxon>
        <taxon>Roseomonadaceae</taxon>
        <taxon>Roseococcus</taxon>
    </lineage>
</organism>
<comment type="caution">
    <text evidence="1">The sequence shown here is derived from an EMBL/GenBank/DDBJ whole genome shotgun (WGS) entry which is preliminary data.</text>
</comment>
<evidence type="ECO:0000313" key="2">
    <source>
        <dbReference type="Proteomes" id="UP000766336"/>
    </source>
</evidence>
<evidence type="ECO:0000313" key="1">
    <source>
        <dbReference type="EMBL" id="MBS7812144.1"/>
    </source>
</evidence>
<protein>
    <recommendedName>
        <fullName evidence="3">Anti-sigma factor NepR domain-containing protein</fullName>
    </recommendedName>
</protein>
<dbReference type="Proteomes" id="UP000766336">
    <property type="component" value="Unassembled WGS sequence"/>
</dbReference>
<keyword evidence="2" id="KW-1185">Reference proteome</keyword>
<reference evidence="1 2" key="1">
    <citation type="submission" date="2021-05" db="EMBL/GenBank/DDBJ databases">
        <title>Roseococcus sp. XZZS9, whole genome shotgun sequencing project.</title>
        <authorList>
            <person name="Zhao G."/>
            <person name="Shen L."/>
        </authorList>
    </citation>
    <scope>NUCLEOTIDE SEQUENCE [LARGE SCALE GENOMIC DNA]</scope>
    <source>
        <strain evidence="1 2">XZZS9</strain>
    </source>
</reference>
<evidence type="ECO:0008006" key="3">
    <source>
        <dbReference type="Google" id="ProtNLM"/>
    </source>
</evidence>
<accession>A0ABS5QEM1</accession>
<name>A0ABS5QEM1_9PROT</name>